<comment type="caution">
    <text evidence="5">The sequence shown here is derived from an EMBL/GenBank/DDBJ whole genome shotgun (WGS) entry which is preliminary data.</text>
</comment>
<keyword evidence="2" id="KW-0342">GTP-binding</keyword>
<proteinExistence type="predicted"/>
<dbReference type="InterPro" id="IPR030381">
    <property type="entry name" value="G_DYNAMIN_dom"/>
</dbReference>
<feature type="domain" description="Dynamin-type G" evidence="4">
    <location>
        <begin position="41"/>
        <end position="317"/>
    </location>
</feature>
<dbReference type="Pfam" id="PF00350">
    <property type="entry name" value="Dynamin_N"/>
    <property type="match status" value="1"/>
</dbReference>
<dbReference type="InterPro" id="IPR027417">
    <property type="entry name" value="P-loop_NTPase"/>
</dbReference>
<dbReference type="InterPro" id="IPR020850">
    <property type="entry name" value="GED_dom"/>
</dbReference>
<evidence type="ECO:0000313" key="5">
    <source>
        <dbReference type="EMBL" id="GLA56073.1"/>
    </source>
</evidence>
<dbReference type="InterPro" id="IPR001401">
    <property type="entry name" value="Dynamin_GTPase"/>
</dbReference>
<gene>
    <name evidence="5" type="ORF">AnigIFM63604_004250</name>
</gene>
<dbReference type="PRINTS" id="PR00195">
    <property type="entry name" value="DYNAMIN"/>
</dbReference>
<dbReference type="PROSITE" id="PS51388">
    <property type="entry name" value="GED"/>
    <property type="match status" value="1"/>
</dbReference>
<feature type="non-terminal residue" evidence="5">
    <location>
        <position position="736"/>
    </location>
</feature>
<dbReference type="GO" id="GO:0006897">
    <property type="term" value="P:endocytosis"/>
    <property type="evidence" value="ECO:0007669"/>
    <property type="project" value="TreeGrafter"/>
</dbReference>
<evidence type="ECO:0008006" key="7">
    <source>
        <dbReference type="Google" id="ProtNLM"/>
    </source>
</evidence>
<dbReference type="GO" id="GO:0008017">
    <property type="term" value="F:microtubule binding"/>
    <property type="evidence" value="ECO:0007669"/>
    <property type="project" value="TreeGrafter"/>
</dbReference>
<dbReference type="GO" id="GO:0005739">
    <property type="term" value="C:mitochondrion"/>
    <property type="evidence" value="ECO:0007669"/>
    <property type="project" value="TreeGrafter"/>
</dbReference>
<dbReference type="Proteomes" id="UP001144191">
    <property type="component" value="Unassembled WGS sequence"/>
</dbReference>
<dbReference type="PANTHER" id="PTHR11566:SF66">
    <property type="entry name" value="INTERFERON-INDUCED GTP-BINDING PROTEIN MX"/>
    <property type="match status" value="1"/>
</dbReference>
<dbReference type="GO" id="GO:0016559">
    <property type="term" value="P:peroxisome fission"/>
    <property type="evidence" value="ECO:0007669"/>
    <property type="project" value="TreeGrafter"/>
</dbReference>
<dbReference type="GO" id="GO:0016020">
    <property type="term" value="C:membrane"/>
    <property type="evidence" value="ECO:0007669"/>
    <property type="project" value="TreeGrafter"/>
</dbReference>
<dbReference type="PANTHER" id="PTHR11566">
    <property type="entry name" value="DYNAMIN"/>
    <property type="match status" value="1"/>
</dbReference>
<dbReference type="InterPro" id="IPR022812">
    <property type="entry name" value="Dynamin"/>
</dbReference>
<reference evidence="5" key="1">
    <citation type="submission" date="2022-07" db="EMBL/GenBank/DDBJ databases">
        <title>Taxonomy of Aspergillus series Nigri: significant species reduction supported by multi-species coalescent approaches.</title>
        <authorList>
            <person name="Bian C."/>
            <person name="Kusuya Y."/>
            <person name="Sklenar F."/>
            <person name="D'hooge E."/>
            <person name="Yaguchi T."/>
            <person name="Takahashi H."/>
            <person name="Hubka V."/>
        </authorList>
    </citation>
    <scope>NUCLEOTIDE SEQUENCE</scope>
    <source>
        <strain evidence="5">IFM 63604</strain>
    </source>
</reference>
<dbReference type="GO" id="GO:0005874">
    <property type="term" value="C:microtubule"/>
    <property type="evidence" value="ECO:0007669"/>
    <property type="project" value="TreeGrafter"/>
</dbReference>
<dbReference type="EMBL" id="BRPB01000227">
    <property type="protein sequence ID" value="GLA56073.1"/>
    <property type="molecule type" value="Genomic_DNA"/>
</dbReference>
<evidence type="ECO:0000256" key="2">
    <source>
        <dbReference type="ARBA" id="ARBA00023134"/>
    </source>
</evidence>
<dbReference type="GO" id="GO:0000266">
    <property type="term" value="P:mitochondrial fission"/>
    <property type="evidence" value="ECO:0007669"/>
    <property type="project" value="TreeGrafter"/>
</dbReference>
<evidence type="ECO:0000259" key="4">
    <source>
        <dbReference type="PROSITE" id="PS51718"/>
    </source>
</evidence>
<dbReference type="SUPFAM" id="SSF52540">
    <property type="entry name" value="P-loop containing nucleoside triphosphate hydrolases"/>
    <property type="match status" value="1"/>
</dbReference>
<dbReference type="InterPro" id="IPR045063">
    <property type="entry name" value="Dynamin_N"/>
</dbReference>
<organism evidence="5 6">
    <name type="scientific">Aspergillus niger</name>
    <dbReference type="NCBI Taxonomy" id="5061"/>
    <lineage>
        <taxon>Eukaryota</taxon>
        <taxon>Fungi</taxon>
        <taxon>Dikarya</taxon>
        <taxon>Ascomycota</taxon>
        <taxon>Pezizomycotina</taxon>
        <taxon>Eurotiomycetes</taxon>
        <taxon>Eurotiomycetidae</taxon>
        <taxon>Eurotiales</taxon>
        <taxon>Aspergillaceae</taxon>
        <taxon>Aspergillus</taxon>
        <taxon>Aspergillus subgen. Circumdati</taxon>
    </lineage>
</organism>
<keyword evidence="1" id="KW-0547">Nucleotide-binding</keyword>
<dbReference type="SMART" id="SM00053">
    <property type="entry name" value="DYNc"/>
    <property type="match status" value="1"/>
</dbReference>
<dbReference type="Gene3D" id="1.20.120.1240">
    <property type="entry name" value="Dynamin, middle domain"/>
    <property type="match status" value="1"/>
</dbReference>
<dbReference type="AlphaFoldDB" id="A0A9W6ADG4"/>
<accession>A0A9W6ADG4</accession>
<name>A0A9W6ADG4_ASPNG</name>
<dbReference type="Pfam" id="PF01031">
    <property type="entry name" value="Dynamin_M"/>
    <property type="match status" value="1"/>
</dbReference>
<evidence type="ECO:0000259" key="3">
    <source>
        <dbReference type="PROSITE" id="PS51388"/>
    </source>
</evidence>
<dbReference type="InterPro" id="IPR000375">
    <property type="entry name" value="Dynamin_stalk"/>
</dbReference>
<dbReference type="GO" id="GO:0048312">
    <property type="term" value="P:intracellular distribution of mitochondria"/>
    <property type="evidence" value="ECO:0007669"/>
    <property type="project" value="TreeGrafter"/>
</dbReference>
<dbReference type="PROSITE" id="PS51718">
    <property type="entry name" value="G_DYNAMIN_2"/>
    <property type="match status" value="1"/>
</dbReference>
<dbReference type="Gene3D" id="3.40.50.300">
    <property type="entry name" value="P-loop containing nucleotide triphosphate hydrolases"/>
    <property type="match status" value="1"/>
</dbReference>
<feature type="domain" description="GED" evidence="3">
    <location>
        <begin position="645"/>
        <end position="736"/>
    </location>
</feature>
<evidence type="ECO:0000313" key="6">
    <source>
        <dbReference type="Proteomes" id="UP001144191"/>
    </source>
</evidence>
<dbReference type="GO" id="GO:0005525">
    <property type="term" value="F:GTP binding"/>
    <property type="evidence" value="ECO:0007669"/>
    <property type="project" value="InterPro"/>
</dbReference>
<dbReference type="GO" id="GO:0003924">
    <property type="term" value="F:GTPase activity"/>
    <property type="evidence" value="ECO:0007669"/>
    <property type="project" value="InterPro"/>
</dbReference>
<evidence type="ECO:0000256" key="1">
    <source>
        <dbReference type="ARBA" id="ARBA00022741"/>
    </source>
</evidence>
<dbReference type="CDD" id="cd08771">
    <property type="entry name" value="DLP_1"/>
    <property type="match status" value="1"/>
</dbReference>
<protein>
    <recommendedName>
        <fullName evidence="7">Dynamin GTPase</fullName>
    </recommendedName>
</protein>
<sequence length="736" mass="83564">ELAGNSGERLNTEALDSLETFAQRRVLDTVSQLRKCGLDSVLSLPQLVVCGDQSAGKSSVLEALTEIPFPRKDNLCTRVIPDSERSAEEQKSIKSFRETITSFDNLPEVMKKATVLMGIDKVHDHEGGNDNHRRAFARDVLSVVIEGPNRPQLTVVDLPGIVQSQTKDTTQADVDMTVEITESYISQPRTICLAVISATNDYANQPILNKVRQFDPKGERTLGIITKPDRLPPGSDTENQFLRLARNEDIYFELGWHVLKNRSFEEAGFSIQERNSSETAYFRKSVFGTLTPAQVGIKSLVNRLSKLLFSHVQQALPRLQEELDEALENNRKEVSVMGEPRTSPEECKIFLTRLGLNVYEICKAAVNGHYEGQYFISEGKGAHIQRSALDRRLRAAIQVMNQKFAEEIRINGHKYHINGIKENAASTKQVDTEPPDEEISEDDEDLLLRNVATNQNHRPFAKFKRPQRLSRRKAITWVNDVVIRARGRELLGNFNPLVIAELFWEQSSKWHLFAEAHIDEVSGICQRFLEGVLKDKAPLDVFHRLWPTVLERVKTRHRDALEELGKILKDTRSYVINYNHYYTDTVKKRQSERRMNHMSECIEKSTKYKKLPGCQSDHTFPDIDVGHALDLFADRVDPNMDNHSSEEVLDCLFAIYKVYQKLFIANVTVQVIERHIVQDLELIFCPLTVAKLSDTDAVSLASESSAMERQRAFLVGRIGKLEQGRAILGEVMSSNI</sequence>